<dbReference type="Proteomes" id="UP001589585">
    <property type="component" value="Unassembled WGS sequence"/>
</dbReference>
<dbReference type="GO" id="GO:0016787">
    <property type="term" value="F:hydrolase activity"/>
    <property type="evidence" value="ECO:0007669"/>
    <property type="project" value="UniProtKB-KW"/>
</dbReference>
<organism evidence="2 3">
    <name type="scientific">Mariniflexile ostreae</name>
    <dbReference type="NCBI Taxonomy" id="1520892"/>
    <lineage>
        <taxon>Bacteria</taxon>
        <taxon>Pseudomonadati</taxon>
        <taxon>Bacteroidota</taxon>
        <taxon>Flavobacteriia</taxon>
        <taxon>Flavobacteriales</taxon>
        <taxon>Flavobacteriaceae</taxon>
        <taxon>Mariniflexile</taxon>
    </lineage>
</organism>
<feature type="domain" description="Serine hydrolase" evidence="1">
    <location>
        <begin position="2"/>
        <end position="48"/>
    </location>
</feature>
<protein>
    <submittedName>
        <fullName evidence="2">Alpha/beta fold hydrolase</fullName>
    </submittedName>
</protein>
<sequence length="52" mass="6022">MFSENLITCPTLIVRGDKDFLVEKRHTLELSERINDSNLANIPFCGHYVNKE</sequence>
<evidence type="ECO:0000313" key="2">
    <source>
        <dbReference type="EMBL" id="MFB9055917.1"/>
    </source>
</evidence>
<accession>A0ABV5F910</accession>
<dbReference type="RefSeq" id="WP_379860104.1">
    <property type="nucleotide sequence ID" value="NZ_JBHMFC010000010.1"/>
</dbReference>
<comment type="caution">
    <text evidence="2">The sequence shown here is derived from an EMBL/GenBank/DDBJ whole genome shotgun (WGS) entry which is preliminary data.</text>
</comment>
<dbReference type="InterPro" id="IPR029058">
    <property type="entry name" value="AB_hydrolase_fold"/>
</dbReference>
<dbReference type="InterPro" id="IPR005645">
    <property type="entry name" value="FSH-like_dom"/>
</dbReference>
<proteinExistence type="predicted"/>
<evidence type="ECO:0000313" key="3">
    <source>
        <dbReference type="Proteomes" id="UP001589585"/>
    </source>
</evidence>
<gene>
    <name evidence="2" type="ORF">ACFFU9_04100</name>
</gene>
<dbReference type="SUPFAM" id="SSF53474">
    <property type="entry name" value="alpha/beta-Hydrolases"/>
    <property type="match status" value="1"/>
</dbReference>
<evidence type="ECO:0000259" key="1">
    <source>
        <dbReference type="Pfam" id="PF03959"/>
    </source>
</evidence>
<keyword evidence="3" id="KW-1185">Reference proteome</keyword>
<dbReference type="EMBL" id="JBHMFC010000010">
    <property type="protein sequence ID" value="MFB9055917.1"/>
    <property type="molecule type" value="Genomic_DNA"/>
</dbReference>
<dbReference type="Gene3D" id="3.40.50.1820">
    <property type="entry name" value="alpha/beta hydrolase"/>
    <property type="match status" value="1"/>
</dbReference>
<name>A0ABV5F910_9FLAO</name>
<reference evidence="2 3" key="1">
    <citation type="submission" date="2024-09" db="EMBL/GenBank/DDBJ databases">
        <authorList>
            <person name="Sun Q."/>
            <person name="Mori K."/>
        </authorList>
    </citation>
    <scope>NUCLEOTIDE SEQUENCE [LARGE SCALE GENOMIC DNA]</scope>
    <source>
        <strain evidence="2 3">CECT 8622</strain>
    </source>
</reference>
<dbReference type="Pfam" id="PF03959">
    <property type="entry name" value="FSH1"/>
    <property type="match status" value="1"/>
</dbReference>
<keyword evidence="2" id="KW-0378">Hydrolase</keyword>